<feature type="transmembrane region" description="Helical" evidence="1">
    <location>
        <begin position="12"/>
        <end position="38"/>
    </location>
</feature>
<evidence type="ECO:0000313" key="3">
    <source>
        <dbReference type="Proteomes" id="UP000067626"/>
    </source>
</evidence>
<dbReference type="KEGG" id="ccro:CMC5_052100"/>
<dbReference type="Proteomes" id="UP000067626">
    <property type="component" value="Chromosome"/>
</dbReference>
<dbReference type="AlphaFoldDB" id="A0A0K1EJK5"/>
<dbReference type="InterPro" id="IPR012902">
    <property type="entry name" value="N_methyl_site"/>
</dbReference>
<dbReference type="OrthoDB" id="5501230at2"/>
<dbReference type="Gene3D" id="3.30.700.10">
    <property type="entry name" value="Glycoprotein, Type 4 Pilin"/>
    <property type="match status" value="1"/>
</dbReference>
<keyword evidence="1" id="KW-1133">Transmembrane helix</keyword>
<dbReference type="NCBIfam" id="TIGR02532">
    <property type="entry name" value="IV_pilin_GFxxxE"/>
    <property type="match status" value="1"/>
</dbReference>
<dbReference type="SUPFAM" id="SSF54523">
    <property type="entry name" value="Pili subunits"/>
    <property type="match status" value="1"/>
</dbReference>
<evidence type="ECO:0000256" key="1">
    <source>
        <dbReference type="SAM" id="Phobius"/>
    </source>
</evidence>
<reference evidence="2 3" key="1">
    <citation type="submission" date="2015-07" db="EMBL/GenBank/DDBJ databases">
        <title>Genome analysis of myxobacterium Chondromyces crocatus Cm c5 reveals a high potential for natural compound synthesis and the genetic basis for the loss of fruiting body formation.</title>
        <authorList>
            <person name="Zaburannyi N."/>
            <person name="Bunk B."/>
            <person name="Maier J."/>
            <person name="Overmann J."/>
            <person name="Mueller R."/>
        </authorList>
    </citation>
    <scope>NUCLEOTIDE SEQUENCE [LARGE SCALE GENOMIC DNA]</scope>
    <source>
        <strain evidence="2 3">Cm c5</strain>
    </source>
</reference>
<keyword evidence="3" id="KW-1185">Reference proteome</keyword>
<proteinExistence type="predicted"/>
<dbReference type="PROSITE" id="PS00409">
    <property type="entry name" value="PROKAR_NTER_METHYL"/>
    <property type="match status" value="1"/>
</dbReference>
<keyword evidence="1" id="KW-0812">Transmembrane</keyword>
<dbReference type="Pfam" id="PF07963">
    <property type="entry name" value="N_methyl"/>
    <property type="match status" value="1"/>
</dbReference>
<dbReference type="InterPro" id="IPR045584">
    <property type="entry name" value="Pilin-like"/>
</dbReference>
<dbReference type="RefSeq" id="WP_050436134.1">
    <property type="nucleotide sequence ID" value="NZ_CP012159.1"/>
</dbReference>
<protein>
    <submittedName>
        <fullName evidence="2">Fimbrial protein pilA</fullName>
    </submittedName>
</protein>
<organism evidence="2 3">
    <name type="scientific">Chondromyces crocatus</name>
    <dbReference type="NCBI Taxonomy" id="52"/>
    <lineage>
        <taxon>Bacteria</taxon>
        <taxon>Pseudomonadati</taxon>
        <taxon>Myxococcota</taxon>
        <taxon>Polyangia</taxon>
        <taxon>Polyangiales</taxon>
        <taxon>Polyangiaceae</taxon>
        <taxon>Chondromyces</taxon>
    </lineage>
</organism>
<accession>A0A0K1EJK5</accession>
<sequence length="196" mass="20787">MLSTTQRRRICARGFTLVELLVVVAMIGVLAAIALVGYRRYMNSAGSAEARAVMQGIRGSEEAYRAEMLTYLGCSGCASATGCAPGGGSLTDWYPMNSPGQQKHHWVNPGHGDYQCWRLLNVTTDGPVRFGYSVVAGLAGSISVGGIGMTNAPSFPDTSEPWYVIAARGDRDGDGDPALLITSSLNGEIYAEKDSE</sequence>
<gene>
    <name evidence="2" type="ORF">CMC5_052100</name>
</gene>
<dbReference type="STRING" id="52.CMC5_052100"/>
<name>A0A0K1EJK5_CHOCO</name>
<evidence type="ECO:0000313" key="2">
    <source>
        <dbReference type="EMBL" id="AKT41051.1"/>
    </source>
</evidence>
<dbReference type="EMBL" id="CP012159">
    <property type="protein sequence ID" value="AKT41051.1"/>
    <property type="molecule type" value="Genomic_DNA"/>
</dbReference>
<keyword evidence="1" id="KW-0472">Membrane</keyword>